<protein>
    <submittedName>
        <fullName evidence="3">S-layer protein</fullName>
    </submittedName>
</protein>
<name>A0A0E4CZR7_9BACL</name>
<dbReference type="STRING" id="483937.AMQ84_30735"/>
<dbReference type="Pfam" id="PF00395">
    <property type="entry name" value="SLH"/>
    <property type="match status" value="2"/>
</dbReference>
<dbReference type="KEGG" id="pri:PRIO_6533"/>
<dbReference type="RefSeq" id="WP_020427427.1">
    <property type="nucleotide sequence ID" value="NZ_AGBD01000381.1"/>
</dbReference>
<sequence length="227" mass="24384">MKTNTLKKMTSTAAAVLLTLAFAGQSLAAAAMFQDLSGTPAKDKIAQLQQRGVIHGVSDTQFMPNAAVTAAQAIQMFVNAFDLNIDLLRFVKAPQATDYFANAINDAWYANALIIAANNDIGLSPDLNPAKNWTREEFTHQLMLTIEKHSNLPLIKIMPVDIADSADFTNGYDGSIQRALVLHIASLDSDGKFHPAAGITRAEAAEMIYNALEYIAAHPAPAGGLQE</sequence>
<feature type="domain" description="SLH" evidence="2">
    <location>
        <begin position="159"/>
        <end position="222"/>
    </location>
</feature>
<reference evidence="4" key="1">
    <citation type="submission" date="2015-03" db="EMBL/GenBank/DDBJ databases">
        <authorList>
            <person name="Wibberg D."/>
        </authorList>
    </citation>
    <scope>NUCLEOTIDE SEQUENCE [LARGE SCALE GENOMIC DNA]</scope>
</reference>
<proteinExistence type="predicted"/>
<gene>
    <name evidence="3" type="ORF">PRIO_6533</name>
</gene>
<organism evidence="3 4">
    <name type="scientific">Paenibacillus riograndensis SBR5</name>
    <dbReference type="NCBI Taxonomy" id="1073571"/>
    <lineage>
        <taxon>Bacteria</taxon>
        <taxon>Bacillati</taxon>
        <taxon>Bacillota</taxon>
        <taxon>Bacilli</taxon>
        <taxon>Bacillales</taxon>
        <taxon>Paenibacillaceae</taxon>
        <taxon>Paenibacillus</taxon>
        <taxon>Paenibacillus sonchi group</taxon>
    </lineage>
</organism>
<feature type="signal peptide" evidence="1">
    <location>
        <begin position="1"/>
        <end position="28"/>
    </location>
</feature>
<dbReference type="PATRIC" id="fig|1073571.4.peg.6985"/>
<dbReference type="InterPro" id="IPR001119">
    <property type="entry name" value="SLH_dom"/>
</dbReference>
<dbReference type="AlphaFoldDB" id="A0A0E4CZR7"/>
<accession>A0A0E4CZR7</accession>
<dbReference type="PROSITE" id="PS51272">
    <property type="entry name" value="SLH"/>
    <property type="match status" value="2"/>
</dbReference>
<evidence type="ECO:0000256" key="1">
    <source>
        <dbReference type="SAM" id="SignalP"/>
    </source>
</evidence>
<dbReference type="Proteomes" id="UP000033163">
    <property type="component" value="Chromosome I"/>
</dbReference>
<feature type="domain" description="SLH" evidence="2">
    <location>
        <begin position="28"/>
        <end position="91"/>
    </location>
</feature>
<dbReference type="EMBL" id="LN831776">
    <property type="protein sequence ID" value="CQR58880.1"/>
    <property type="molecule type" value="Genomic_DNA"/>
</dbReference>
<evidence type="ECO:0000259" key="2">
    <source>
        <dbReference type="PROSITE" id="PS51272"/>
    </source>
</evidence>
<dbReference type="HOGENOM" id="CLU_072307_0_0_9"/>
<feature type="chain" id="PRO_5039286734" evidence="1">
    <location>
        <begin position="29"/>
        <end position="227"/>
    </location>
</feature>
<keyword evidence="1" id="KW-0732">Signal</keyword>
<evidence type="ECO:0000313" key="4">
    <source>
        <dbReference type="Proteomes" id="UP000033163"/>
    </source>
</evidence>
<evidence type="ECO:0000313" key="3">
    <source>
        <dbReference type="EMBL" id="CQR58880.1"/>
    </source>
</evidence>